<dbReference type="AlphaFoldDB" id="B7CA72"/>
<evidence type="ECO:0000313" key="1">
    <source>
        <dbReference type="EMBL" id="EEC90352.1"/>
    </source>
</evidence>
<dbReference type="Proteomes" id="UP000004315">
    <property type="component" value="Unassembled WGS sequence"/>
</dbReference>
<keyword evidence="2" id="KW-1185">Reference proteome</keyword>
<reference evidence="1 2" key="2">
    <citation type="submission" date="2008-11" db="EMBL/GenBank/DDBJ databases">
        <title>Draft genome sequence of Eubacterium biforme (DSM 3989).</title>
        <authorList>
            <person name="Sudarsanam P."/>
            <person name="Ley R."/>
            <person name="Guruge J."/>
            <person name="Turnbaugh P.J."/>
            <person name="Mahowald M."/>
            <person name="Liep D."/>
            <person name="Gordon J."/>
        </authorList>
    </citation>
    <scope>NUCLEOTIDE SEQUENCE [LARGE SCALE GENOMIC DNA]</scope>
    <source>
        <strain evidence="1 2">DSM 3989</strain>
    </source>
</reference>
<accession>B7CA72</accession>
<name>B7CA72_9FIRM</name>
<proteinExistence type="predicted"/>
<dbReference type="EMBL" id="ABYT01000062">
    <property type="protein sequence ID" value="EEC90352.1"/>
    <property type="molecule type" value="Genomic_DNA"/>
</dbReference>
<comment type="caution">
    <text evidence="1">The sequence shown here is derived from an EMBL/GenBank/DDBJ whole genome shotgun (WGS) entry which is preliminary data.</text>
</comment>
<protein>
    <submittedName>
        <fullName evidence="1">Uncharacterized protein</fullName>
    </submittedName>
</protein>
<dbReference type="HOGENOM" id="CLU_2734539_0_0_9"/>
<sequence>MNRISNQVVSESDAVLAPDDFKVSNHTNKLFKMYDVDEVEVTHELKNYLMKDIFIDLERMCILSISQMRPS</sequence>
<gene>
    <name evidence="1" type="ORF">EUBIFOR_01093</name>
</gene>
<organism evidence="1 2">
    <name type="scientific">Holdemanella biformis DSM 3989</name>
    <dbReference type="NCBI Taxonomy" id="518637"/>
    <lineage>
        <taxon>Bacteria</taxon>
        <taxon>Bacillati</taxon>
        <taxon>Bacillota</taxon>
        <taxon>Erysipelotrichia</taxon>
        <taxon>Erysipelotrichales</taxon>
        <taxon>Erysipelotrichaceae</taxon>
        <taxon>Holdemanella</taxon>
    </lineage>
</organism>
<reference evidence="1 2" key="1">
    <citation type="submission" date="2008-10" db="EMBL/GenBank/DDBJ databases">
        <authorList>
            <person name="Fulton L."/>
            <person name="Clifton S."/>
            <person name="Fulton B."/>
            <person name="Xu J."/>
            <person name="Minx P."/>
            <person name="Pepin K.H."/>
            <person name="Johnson M."/>
            <person name="Bhonagiri V."/>
            <person name="Nash W.E."/>
            <person name="Mardis E.R."/>
            <person name="Wilson R.K."/>
        </authorList>
    </citation>
    <scope>NUCLEOTIDE SEQUENCE [LARGE SCALE GENOMIC DNA]</scope>
    <source>
        <strain evidence="1 2">DSM 3989</strain>
    </source>
</reference>
<evidence type="ECO:0000313" key="2">
    <source>
        <dbReference type="Proteomes" id="UP000004315"/>
    </source>
</evidence>